<dbReference type="AlphaFoldDB" id="Q1QBX7"/>
<keyword evidence="3" id="KW-1185">Reference proteome</keyword>
<sequence length="261" mass="28877">MLYSTIKVATYKNPICAAFSAVLLLSTTSCVSTTATTLQKSAHITTVDTSDYCQSQDLKATYKNQNTQQRAMSCMLAELQHYQQKDKTAQQQYFAYKAQAWLNYAIHKDSMNSRSPAGLEAAKSAEAILQALKKGSENDLVLIQDISASSALMRPDLWATLSALKDSGGIASAPREIAFSEVALIWAATDQCEHNSRQAGSQFRMADRWLEQAREAFVNAQDSKENVALEGLIVRYYEQYLPFDASGDRCNGQVLPTLDQM</sequence>
<feature type="chain" id="PRO_5004195567" description="Lysozyme inhibitor LprI N-terminal domain-containing protein" evidence="1">
    <location>
        <begin position="32"/>
        <end position="261"/>
    </location>
</feature>
<proteinExistence type="predicted"/>
<dbReference type="EMBL" id="CP000323">
    <property type="protein sequence ID" value="ABE74826.1"/>
    <property type="molecule type" value="Genomic_DNA"/>
</dbReference>
<reference evidence="2" key="1">
    <citation type="submission" date="2006-03" db="EMBL/GenBank/DDBJ databases">
        <title>Complete sequence of chromosome of Psychrobacter cryohalolentis K5.</title>
        <authorList>
            <consortium name="US DOE Joint Genome Institute"/>
            <person name="Copeland A."/>
            <person name="Lucas S."/>
            <person name="Lapidus A."/>
            <person name="Barry K."/>
            <person name="Detter J.C."/>
            <person name="Glavina del Rio T."/>
            <person name="Hammon N."/>
            <person name="Israni S."/>
            <person name="Dalin E."/>
            <person name="Tice H."/>
            <person name="Pitluck S."/>
            <person name="Brettin T."/>
            <person name="Bruce D."/>
            <person name="Han C."/>
            <person name="Tapia R."/>
            <person name="Sims D.R."/>
            <person name="Gilna P."/>
            <person name="Schmutz J."/>
            <person name="Larimer F."/>
            <person name="Land M."/>
            <person name="Hauser L."/>
            <person name="Kyrpides N."/>
            <person name="Kim E."/>
            <person name="Richardson P."/>
        </authorList>
    </citation>
    <scope>NUCLEOTIDE SEQUENCE</scope>
    <source>
        <strain evidence="2">K5</strain>
    </source>
</reference>
<evidence type="ECO:0008006" key="4">
    <source>
        <dbReference type="Google" id="ProtNLM"/>
    </source>
</evidence>
<dbReference type="Proteomes" id="UP000002425">
    <property type="component" value="Chromosome"/>
</dbReference>
<evidence type="ECO:0000313" key="2">
    <source>
        <dbReference type="EMBL" id="ABE74826.1"/>
    </source>
</evidence>
<name>Q1QBX7_PSYCK</name>
<dbReference type="KEGG" id="pcr:Pcryo_1045"/>
<dbReference type="RefSeq" id="WP_011513382.1">
    <property type="nucleotide sequence ID" value="NC_007969.1"/>
</dbReference>
<gene>
    <name evidence="2" type="ordered locus">Pcryo_1045</name>
</gene>
<organism evidence="2 3">
    <name type="scientific">Psychrobacter cryohalolentis (strain ATCC BAA-1226 / DSM 17306 / VKM B-2378 / K5)</name>
    <dbReference type="NCBI Taxonomy" id="335284"/>
    <lineage>
        <taxon>Bacteria</taxon>
        <taxon>Pseudomonadati</taxon>
        <taxon>Pseudomonadota</taxon>
        <taxon>Gammaproteobacteria</taxon>
        <taxon>Moraxellales</taxon>
        <taxon>Moraxellaceae</taxon>
        <taxon>Psychrobacter</taxon>
    </lineage>
</organism>
<feature type="signal peptide" evidence="1">
    <location>
        <begin position="1"/>
        <end position="31"/>
    </location>
</feature>
<evidence type="ECO:0000256" key="1">
    <source>
        <dbReference type="SAM" id="SignalP"/>
    </source>
</evidence>
<dbReference type="eggNOG" id="ENOG503390W">
    <property type="taxonomic scope" value="Bacteria"/>
</dbReference>
<dbReference type="PROSITE" id="PS51257">
    <property type="entry name" value="PROKAR_LIPOPROTEIN"/>
    <property type="match status" value="1"/>
</dbReference>
<keyword evidence="1" id="KW-0732">Signal</keyword>
<dbReference type="HOGENOM" id="CLU_1065059_0_0_6"/>
<protein>
    <recommendedName>
        <fullName evidence="4">Lysozyme inhibitor LprI N-terminal domain-containing protein</fullName>
    </recommendedName>
</protein>
<evidence type="ECO:0000313" key="3">
    <source>
        <dbReference type="Proteomes" id="UP000002425"/>
    </source>
</evidence>
<accession>Q1QBX7</accession>